<protein>
    <recommendedName>
        <fullName evidence="2">non-specific serine/threonine protein kinase</fullName>
        <ecNumber evidence="2">2.7.11.1</ecNumber>
    </recommendedName>
</protein>
<dbReference type="InterPro" id="IPR008271">
    <property type="entry name" value="Ser/Thr_kinase_AS"/>
</dbReference>
<evidence type="ECO:0000313" key="16">
    <source>
        <dbReference type="Proteomes" id="UP000008983"/>
    </source>
</evidence>
<dbReference type="FunFam" id="1.10.510.10:FF:000008">
    <property type="entry name" value="Non-specific serine/threonine protein kinase"/>
    <property type="match status" value="1"/>
</dbReference>
<feature type="domain" description="AGC-kinase C-terminal" evidence="14">
    <location>
        <begin position="298"/>
        <end position="353"/>
    </location>
</feature>
<evidence type="ECO:0000259" key="13">
    <source>
        <dbReference type="PROSITE" id="PS50011"/>
    </source>
</evidence>
<keyword evidence="12" id="KW-1133">Transmembrane helix</keyword>
<keyword evidence="4" id="KW-0597">Phosphoprotein</keyword>
<dbReference type="GO" id="GO:0106310">
    <property type="term" value="F:protein serine kinase activity"/>
    <property type="evidence" value="ECO:0007669"/>
    <property type="project" value="RHEA"/>
</dbReference>
<evidence type="ECO:0000256" key="3">
    <source>
        <dbReference type="ARBA" id="ARBA00022527"/>
    </source>
</evidence>
<dbReference type="InterPro" id="IPR045270">
    <property type="entry name" value="STKc_AGC"/>
</dbReference>
<dbReference type="OMA" id="SELHCES"/>
<evidence type="ECO:0000256" key="8">
    <source>
        <dbReference type="ARBA" id="ARBA00022840"/>
    </source>
</evidence>
<dbReference type="GO" id="GO:0005524">
    <property type="term" value="F:ATP binding"/>
    <property type="evidence" value="ECO:0007669"/>
    <property type="project" value="UniProtKB-UniRule"/>
</dbReference>
<dbReference type="Pfam" id="PF00069">
    <property type="entry name" value="Pkinase"/>
    <property type="match status" value="1"/>
</dbReference>
<evidence type="ECO:0000256" key="12">
    <source>
        <dbReference type="SAM" id="Phobius"/>
    </source>
</evidence>
<dbReference type="SMART" id="SM00133">
    <property type="entry name" value="S_TK_X"/>
    <property type="match status" value="1"/>
</dbReference>
<evidence type="ECO:0000256" key="10">
    <source>
        <dbReference type="ARBA" id="ARBA00048679"/>
    </source>
</evidence>
<evidence type="ECO:0000256" key="4">
    <source>
        <dbReference type="ARBA" id="ARBA00022553"/>
    </source>
</evidence>
<dbReference type="InParanoid" id="G0QUX3"/>
<dbReference type="InterPro" id="IPR011009">
    <property type="entry name" value="Kinase-like_dom_sf"/>
</dbReference>
<dbReference type="EMBL" id="GL983925">
    <property type="protein sequence ID" value="EGR30978.1"/>
    <property type="molecule type" value="Genomic_DNA"/>
</dbReference>
<feature type="transmembrane region" description="Helical" evidence="12">
    <location>
        <begin position="434"/>
        <end position="454"/>
    </location>
</feature>
<dbReference type="eggNOG" id="KOG0598">
    <property type="taxonomic scope" value="Eukaryota"/>
</dbReference>
<feature type="binding site" evidence="11">
    <location>
        <position position="69"/>
    </location>
    <ligand>
        <name>ATP</name>
        <dbReference type="ChEBI" id="CHEBI:30616"/>
    </ligand>
</feature>
<accession>G0QUX3</accession>
<comment type="similarity">
    <text evidence="1">Belongs to the protein kinase superfamily. AGC Ser/Thr protein kinase family.</text>
</comment>
<dbReference type="GO" id="GO:0016491">
    <property type="term" value="F:oxidoreductase activity"/>
    <property type="evidence" value="ECO:0007669"/>
    <property type="project" value="UniProtKB-KW"/>
</dbReference>
<keyword evidence="6 11" id="KW-0547">Nucleotide-binding</keyword>
<name>G0QUX3_ICHMU</name>
<evidence type="ECO:0000259" key="14">
    <source>
        <dbReference type="PROSITE" id="PS51285"/>
    </source>
</evidence>
<keyword evidence="5 15" id="KW-0808">Transferase</keyword>
<keyword evidence="12" id="KW-0472">Membrane</keyword>
<dbReference type="FunFam" id="3.30.200.20:FF:000524">
    <property type="entry name" value="Non-specific serine/threonine protein kinase"/>
    <property type="match status" value="1"/>
</dbReference>
<dbReference type="CDD" id="cd05123">
    <property type="entry name" value="STKc_AGC"/>
    <property type="match status" value="1"/>
</dbReference>
<dbReference type="Proteomes" id="UP000008983">
    <property type="component" value="Unassembled WGS sequence"/>
</dbReference>
<evidence type="ECO:0000313" key="15">
    <source>
        <dbReference type="EMBL" id="EGR30978.1"/>
    </source>
</evidence>
<dbReference type="OrthoDB" id="63267at2759"/>
<feature type="transmembrane region" description="Helical" evidence="12">
    <location>
        <begin position="354"/>
        <end position="374"/>
    </location>
</feature>
<feature type="transmembrane region" description="Helical" evidence="12">
    <location>
        <begin position="408"/>
        <end position="428"/>
    </location>
</feature>
<feature type="transmembrane region" description="Helical" evidence="12">
    <location>
        <begin position="475"/>
        <end position="493"/>
    </location>
</feature>
<proteinExistence type="inferred from homology"/>
<evidence type="ECO:0000256" key="6">
    <source>
        <dbReference type="ARBA" id="ARBA00022741"/>
    </source>
</evidence>
<dbReference type="EC" id="2.7.11.1" evidence="2"/>
<dbReference type="PROSITE" id="PS51285">
    <property type="entry name" value="AGC_KINASE_CTER"/>
    <property type="match status" value="1"/>
</dbReference>
<evidence type="ECO:0000256" key="11">
    <source>
        <dbReference type="PROSITE-ProRule" id="PRU10141"/>
    </source>
</evidence>
<keyword evidence="8 11" id="KW-0067">ATP-binding</keyword>
<comment type="catalytic activity">
    <reaction evidence="9">
        <text>L-threonyl-[protein] + ATP = O-phospho-L-threonyl-[protein] + ADP + H(+)</text>
        <dbReference type="Rhea" id="RHEA:46608"/>
        <dbReference type="Rhea" id="RHEA-COMP:11060"/>
        <dbReference type="Rhea" id="RHEA-COMP:11605"/>
        <dbReference type="ChEBI" id="CHEBI:15378"/>
        <dbReference type="ChEBI" id="CHEBI:30013"/>
        <dbReference type="ChEBI" id="CHEBI:30616"/>
        <dbReference type="ChEBI" id="CHEBI:61977"/>
        <dbReference type="ChEBI" id="CHEBI:456216"/>
        <dbReference type="EC" id="2.7.11.1"/>
    </reaction>
</comment>
<dbReference type="RefSeq" id="XP_004034464.1">
    <property type="nucleotide sequence ID" value="XM_004034416.1"/>
</dbReference>
<dbReference type="InterPro" id="IPR017441">
    <property type="entry name" value="Protein_kinase_ATP_BS"/>
</dbReference>
<evidence type="ECO:0000256" key="2">
    <source>
        <dbReference type="ARBA" id="ARBA00012513"/>
    </source>
</evidence>
<organism evidence="15 16">
    <name type="scientific">Ichthyophthirius multifiliis</name>
    <name type="common">White spot disease agent</name>
    <name type="synonym">Ich</name>
    <dbReference type="NCBI Taxonomy" id="5932"/>
    <lineage>
        <taxon>Eukaryota</taxon>
        <taxon>Sar</taxon>
        <taxon>Alveolata</taxon>
        <taxon>Ciliophora</taxon>
        <taxon>Intramacronucleata</taxon>
        <taxon>Oligohymenophorea</taxon>
        <taxon>Hymenostomatida</taxon>
        <taxon>Ophryoglenina</taxon>
        <taxon>Ichthyophthirius</taxon>
    </lineage>
</organism>
<keyword evidence="15" id="KW-0560">Oxidoreductase</keyword>
<feature type="transmembrane region" description="Helical" evidence="12">
    <location>
        <begin position="499"/>
        <end position="517"/>
    </location>
</feature>
<evidence type="ECO:0000256" key="1">
    <source>
        <dbReference type="ARBA" id="ARBA00009903"/>
    </source>
</evidence>
<comment type="catalytic activity">
    <reaction evidence="10">
        <text>L-seryl-[protein] + ATP = O-phospho-L-seryl-[protein] + ADP + H(+)</text>
        <dbReference type="Rhea" id="RHEA:17989"/>
        <dbReference type="Rhea" id="RHEA-COMP:9863"/>
        <dbReference type="Rhea" id="RHEA-COMP:11604"/>
        <dbReference type="ChEBI" id="CHEBI:15378"/>
        <dbReference type="ChEBI" id="CHEBI:29999"/>
        <dbReference type="ChEBI" id="CHEBI:30616"/>
        <dbReference type="ChEBI" id="CHEBI:83421"/>
        <dbReference type="ChEBI" id="CHEBI:456216"/>
        <dbReference type="EC" id="2.7.11.1"/>
    </reaction>
</comment>
<keyword evidence="16" id="KW-1185">Reference proteome</keyword>
<evidence type="ECO:0000256" key="7">
    <source>
        <dbReference type="ARBA" id="ARBA00022777"/>
    </source>
</evidence>
<dbReference type="SUPFAM" id="SSF56112">
    <property type="entry name" value="Protein kinase-like (PK-like)"/>
    <property type="match status" value="1"/>
</dbReference>
<dbReference type="GeneID" id="14907103"/>
<dbReference type="STRING" id="857967.G0QUX3"/>
<keyword evidence="12" id="KW-0812">Transmembrane</keyword>
<gene>
    <name evidence="15" type="ORF">IMG5_119940</name>
</gene>
<keyword evidence="7 15" id="KW-0418">Kinase</keyword>
<evidence type="ECO:0000256" key="5">
    <source>
        <dbReference type="ARBA" id="ARBA00022679"/>
    </source>
</evidence>
<dbReference type="PROSITE" id="PS00108">
    <property type="entry name" value="PROTEIN_KINASE_ST"/>
    <property type="match status" value="1"/>
</dbReference>
<dbReference type="Gene3D" id="3.30.200.20">
    <property type="entry name" value="Phosphorylase Kinase, domain 1"/>
    <property type="match status" value="1"/>
</dbReference>
<dbReference type="SMART" id="SM00220">
    <property type="entry name" value="S_TKc"/>
    <property type="match status" value="1"/>
</dbReference>
<feature type="domain" description="Protein kinase" evidence="13">
    <location>
        <begin position="40"/>
        <end position="297"/>
    </location>
</feature>
<reference evidence="15 16" key="1">
    <citation type="submission" date="2011-07" db="EMBL/GenBank/DDBJ databases">
        <authorList>
            <person name="Coyne R."/>
            <person name="Brami D."/>
            <person name="Johnson J."/>
            <person name="Hostetler J."/>
            <person name="Hannick L."/>
            <person name="Clark T."/>
            <person name="Cassidy-Hanley D."/>
            <person name="Inman J."/>
        </authorList>
    </citation>
    <scope>NUCLEOTIDE SEQUENCE [LARGE SCALE GENOMIC DNA]</scope>
    <source>
        <strain evidence="15 16">G5</strain>
    </source>
</reference>
<dbReference type="InterPro" id="IPR000961">
    <property type="entry name" value="AGC-kinase_C"/>
</dbReference>
<dbReference type="GO" id="GO:0004674">
    <property type="term" value="F:protein serine/threonine kinase activity"/>
    <property type="evidence" value="ECO:0007669"/>
    <property type="project" value="UniProtKB-KW"/>
</dbReference>
<sequence length="552" mass="66721">MDLEYEEIQNNYYNDIQLQEQRDLFENPPNENKKISIKDFNLIKVIGKGSYAKVVLVKKKSDGKIYAIKMLKKSYIEHKKQVEHTKIERNILVSATHPFIIKLHYSFQNERKLFFVLEYCPGGELFNLLCKYRRFDEYTTKFYASQIVLALEYLHERNIIYRDLKPENVLIDKEGYLKIADFGLSKKNIHGQTAVSICGTPEYLAPEVLLKKGHGKPVDWWTLGCFIYELITGLPPFYKEDRKQLFECIKYNNFPQIKDSVKASPELKNLISGLLEKNPDQRLGYQSSNQIKQHPFFAKIKWDYLINKQIVAPFIPKIKNELDTKYFDPEFAKLDIQSYGSEINSLENQVKYEGFYIFIQIYLIYCFYFYRFFLLSRITQMIFSFDNKNIMQTIIYIYKLYNLLPKFLLNKQLQNLQFIIIYIIFFTFKKFNLILYIFIKIIYIIIEYIFQKNINIKLRKKYYQNLYQKNNKRKIINIYIYHFFILLIQYKQIFQVKFIIFNPNLNLNICYIFYMIFKHIKNNKIIRIKILNLKTIYFINIFEINKHKQYVQ</sequence>
<dbReference type="InterPro" id="IPR000719">
    <property type="entry name" value="Prot_kinase_dom"/>
</dbReference>
<dbReference type="PROSITE" id="PS50011">
    <property type="entry name" value="PROTEIN_KINASE_DOM"/>
    <property type="match status" value="1"/>
</dbReference>
<dbReference type="PANTHER" id="PTHR24351">
    <property type="entry name" value="RIBOSOMAL PROTEIN S6 KINASE"/>
    <property type="match status" value="1"/>
</dbReference>
<keyword evidence="3" id="KW-0723">Serine/threonine-protein kinase</keyword>
<dbReference type="PROSITE" id="PS00107">
    <property type="entry name" value="PROTEIN_KINASE_ATP"/>
    <property type="match status" value="1"/>
</dbReference>
<evidence type="ECO:0000256" key="9">
    <source>
        <dbReference type="ARBA" id="ARBA00047899"/>
    </source>
</evidence>
<dbReference type="AlphaFoldDB" id="G0QUX3"/>
<dbReference type="Gene3D" id="1.10.510.10">
    <property type="entry name" value="Transferase(Phosphotransferase) domain 1"/>
    <property type="match status" value="1"/>
</dbReference>